<dbReference type="SUPFAM" id="SSF88659">
    <property type="entry name" value="Sigma3 and sigma4 domains of RNA polymerase sigma factors"/>
    <property type="match status" value="2"/>
</dbReference>
<proteinExistence type="inferred from homology"/>
<dbReference type="InterPro" id="IPR014284">
    <property type="entry name" value="RNA_pol_sigma-70_dom"/>
</dbReference>
<dbReference type="Gene3D" id="1.10.601.10">
    <property type="entry name" value="RNA Polymerase Primary Sigma Factor"/>
    <property type="match status" value="1"/>
</dbReference>
<dbReference type="GO" id="GO:0006352">
    <property type="term" value="P:DNA-templated transcription initiation"/>
    <property type="evidence" value="ECO:0007669"/>
    <property type="project" value="InterPro"/>
</dbReference>
<dbReference type="InterPro" id="IPR007624">
    <property type="entry name" value="RNA_pol_sigma70_r3"/>
</dbReference>
<dbReference type="InterPro" id="IPR050239">
    <property type="entry name" value="Sigma-70_RNA_pol_init_factors"/>
</dbReference>
<keyword evidence="3" id="KW-0731">Sigma factor</keyword>
<evidence type="ECO:0000256" key="1">
    <source>
        <dbReference type="ARBA" id="ARBA00007788"/>
    </source>
</evidence>
<dbReference type="AlphaFoldDB" id="A0A9D5H956"/>
<comment type="caution">
    <text evidence="7">The sequence shown here is derived from an EMBL/GenBank/DDBJ whole genome shotgun (WGS) entry which is preliminary data.</text>
</comment>
<accession>A0A9D5H956</accession>
<sequence>MATAAVIGISTGKRLLSTSFCPSDISDKLFHIQEHGLSQFSSSSTKTVIVAKKSSQFGPNLPSNRHPQAIQALREHVETSAPSTTDAWLQNSSVIENGNFDFDSSLEALILLQKSMLEKQWELSFNHMKTIVAPRESCEKNEVIRSGVSARVRRMNNRETSQNAQTVPFSKRKQLVTRVSPEFVERRANGYVKGMISENLLTHAEVVTLSKKIKVGLSLEDHKKKLGEKLGFEPSIRQLASSLKMPHTELQTKLIECSLAREKLAMSNVRLVLSIAQKYDHLGAEMDDLVQGGLIGLLRGIEKFDSSKGFRISTYVYWWIRQGVSRALVENSRTLRLPTHLHERLSSIRHAKVRLEEKGIKPSVEKIAESLNMSKKKVRNATEAVCKVLSLDREAFPSLNGLPGETLHSYIADNKLENNPWHGFEEWSIKDEVNQLLTSVLGERERDIIRLYYGLGAECHTWEDISRKFGLSRERVRQVGLVALEKLKHAARKRRLDAMLVKH</sequence>
<dbReference type="InterPro" id="IPR013324">
    <property type="entry name" value="RNA_pol_sigma_r3/r4-like"/>
</dbReference>
<keyword evidence="8" id="KW-1185">Reference proteome</keyword>
<dbReference type="Pfam" id="PF04542">
    <property type="entry name" value="Sigma70_r2"/>
    <property type="match status" value="1"/>
</dbReference>
<reference evidence="7" key="2">
    <citation type="journal article" date="2022" name="Hortic Res">
        <title>The genome of Dioscorea zingiberensis sheds light on the biosynthesis, origin and evolution of the medicinally important diosgenin saponins.</title>
        <authorList>
            <person name="Li Y."/>
            <person name="Tan C."/>
            <person name="Li Z."/>
            <person name="Guo J."/>
            <person name="Li S."/>
            <person name="Chen X."/>
            <person name="Wang C."/>
            <person name="Dai X."/>
            <person name="Yang H."/>
            <person name="Song W."/>
            <person name="Hou L."/>
            <person name="Xu J."/>
            <person name="Tong Z."/>
            <person name="Xu A."/>
            <person name="Yuan X."/>
            <person name="Wang W."/>
            <person name="Yang Q."/>
            <person name="Chen L."/>
            <person name="Sun Z."/>
            <person name="Wang K."/>
            <person name="Pan B."/>
            <person name="Chen J."/>
            <person name="Bao Y."/>
            <person name="Liu F."/>
            <person name="Qi X."/>
            <person name="Gang D.R."/>
            <person name="Wen J."/>
            <person name="Li J."/>
        </authorList>
    </citation>
    <scope>NUCLEOTIDE SEQUENCE</scope>
    <source>
        <strain evidence="7">Dzin_1.0</strain>
    </source>
</reference>
<dbReference type="InterPro" id="IPR007630">
    <property type="entry name" value="RNA_pol_sigma70_r4"/>
</dbReference>
<dbReference type="Gene3D" id="1.10.10.10">
    <property type="entry name" value="Winged helix-like DNA-binding domain superfamily/Winged helix DNA-binding domain"/>
    <property type="match status" value="2"/>
</dbReference>
<name>A0A9D5H956_9LILI</name>
<dbReference type="Pfam" id="PF04545">
    <property type="entry name" value="Sigma70_r4"/>
    <property type="match status" value="1"/>
</dbReference>
<protein>
    <recommendedName>
        <fullName evidence="6">RNA polymerase sigma-70 domain-containing protein</fullName>
    </recommendedName>
</protein>
<dbReference type="GO" id="GO:0003677">
    <property type="term" value="F:DNA binding"/>
    <property type="evidence" value="ECO:0007669"/>
    <property type="project" value="UniProtKB-KW"/>
</dbReference>
<gene>
    <name evidence="7" type="ORF">J5N97_024886</name>
</gene>
<dbReference type="InterPro" id="IPR036388">
    <property type="entry name" value="WH-like_DNA-bd_sf"/>
</dbReference>
<keyword evidence="5" id="KW-0804">Transcription</keyword>
<dbReference type="PRINTS" id="PR00046">
    <property type="entry name" value="SIGMA70FCT"/>
</dbReference>
<dbReference type="InterPro" id="IPR007627">
    <property type="entry name" value="RNA_pol_sigma70_r2"/>
</dbReference>
<organism evidence="7 8">
    <name type="scientific">Dioscorea zingiberensis</name>
    <dbReference type="NCBI Taxonomy" id="325984"/>
    <lineage>
        <taxon>Eukaryota</taxon>
        <taxon>Viridiplantae</taxon>
        <taxon>Streptophyta</taxon>
        <taxon>Embryophyta</taxon>
        <taxon>Tracheophyta</taxon>
        <taxon>Spermatophyta</taxon>
        <taxon>Magnoliopsida</taxon>
        <taxon>Liliopsida</taxon>
        <taxon>Dioscoreales</taxon>
        <taxon>Dioscoreaceae</taxon>
        <taxon>Dioscorea</taxon>
    </lineage>
</organism>
<evidence type="ECO:0000313" key="8">
    <source>
        <dbReference type="Proteomes" id="UP001085076"/>
    </source>
</evidence>
<dbReference type="NCBIfam" id="TIGR02937">
    <property type="entry name" value="sigma70-ECF"/>
    <property type="match status" value="1"/>
</dbReference>
<evidence type="ECO:0000256" key="2">
    <source>
        <dbReference type="ARBA" id="ARBA00023015"/>
    </source>
</evidence>
<evidence type="ECO:0000256" key="3">
    <source>
        <dbReference type="ARBA" id="ARBA00023082"/>
    </source>
</evidence>
<dbReference type="OrthoDB" id="2012130at2759"/>
<dbReference type="InterPro" id="IPR013325">
    <property type="entry name" value="RNA_pol_sigma_r2"/>
</dbReference>
<dbReference type="Pfam" id="PF04539">
    <property type="entry name" value="Sigma70_r3"/>
    <property type="match status" value="1"/>
</dbReference>
<dbReference type="PANTHER" id="PTHR30603:SF14">
    <property type="entry name" value="RNA POLYMERASE SIGMA FACTOR SIGA"/>
    <property type="match status" value="1"/>
</dbReference>
<feature type="domain" description="RNA polymerase sigma-70" evidence="6">
    <location>
        <begin position="288"/>
        <end position="301"/>
    </location>
</feature>
<evidence type="ECO:0000259" key="6">
    <source>
        <dbReference type="PROSITE" id="PS00715"/>
    </source>
</evidence>
<dbReference type="EMBL" id="JAGGNH010000007">
    <property type="protein sequence ID" value="KAJ0967969.1"/>
    <property type="molecule type" value="Genomic_DNA"/>
</dbReference>
<dbReference type="SUPFAM" id="SSF88946">
    <property type="entry name" value="Sigma2 domain of RNA polymerase sigma factors"/>
    <property type="match status" value="1"/>
</dbReference>
<keyword evidence="2" id="KW-0805">Transcription regulation</keyword>
<dbReference type="InterPro" id="IPR000943">
    <property type="entry name" value="RNA_pol_sigma70"/>
</dbReference>
<evidence type="ECO:0000256" key="5">
    <source>
        <dbReference type="ARBA" id="ARBA00023163"/>
    </source>
</evidence>
<dbReference type="Proteomes" id="UP001085076">
    <property type="component" value="Miscellaneous, Linkage group lg07"/>
</dbReference>
<reference evidence="7" key="1">
    <citation type="submission" date="2021-03" db="EMBL/GenBank/DDBJ databases">
        <authorList>
            <person name="Li Z."/>
            <person name="Yang C."/>
        </authorList>
    </citation>
    <scope>NUCLEOTIDE SEQUENCE</scope>
    <source>
        <strain evidence="7">Dzin_1.0</strain>
        <tissue evidence="7">Leaf</tissue>
    </source>
</reference>
<dbReference type="PANTHER" id="PTHR30603">
    <property type="entry name" value="RNA POLYMERASE SIGMA FACTOR RPO"/>
    <property type="match status" value="1"/>
</dbReference>
<evidence type="ECO:0000256" key="4">
    <source>
        <dbReference type="ARBA" id="ARBA00023125"/>
    </source>
</evidence>
<comment type="similarity">
    <text evidence="1">Belongs to the sigma-70 factor family.</text>
</comment>
<dbReference type="GO" id="GO:0016987">
    <property type="term" value="F:sigma factor activity"/>
    <property type="evidence" value="ECO:0007669"/>
    <property type="project" value="UniProtKB-KW"/>
</dbReference>
<dbReference type="PROSITE" id="PS00715">
    <property type="entry name" value="SIGMA70_1"/>
    <property type="match status" value="1"/>
</dbReference>
<keyword evidence="4" id="KW-0238">DNA-binding</keyword>
<evidence type="ECO:0000313" key="7">
    <source>
        <dbReference type="EMBL" id="KAJ0967969.1"/>
    </source>
</evidence>